<dbReference type="Proteomes" id="UP000728032">
    <property type="component" value="Unassembled WGS sequence"/>
</dbReference>
<comment type="subcellular location">
    <subcellularLocation>
        <location evidence="1">Endomembrane system</location>
        <topology evidence="1">Multi-pass membrane protein</topology>
    </subcellularLocation>
    <subcellularLocation>
        <location evidence="7">Lysosome membrane</location>
        <topology evidence="7">Multi-pass membrane protein</topology>
    </subcellularLocation>
</comment>
<feature type="transmembrane region" description="Helical" evidence="7">
    <location>
        <begin position="133"/>
        <end position="153"/>
    </location>
</feature>
<dbReference type="PRINTS" id="PR01315">
    <property type="entry name" value="BATTENIN"/>
</dbReference>
<dbReference type="AlphaFoldDB" id="A0A7R9M593"/>
<evidence type="ECO:0000256" key="6">
    <source>
        <dbReference type="ARBA" id="ARBA00023136"/>
    </source>
</evidence>
<evidence type="ECO:0000256" key="4">
    <source>
        <dbReference type="ARBA" id="ARBA00022692"/>
    </source>
</evidence>
<evidence type="ECO:0000256" key="7">
    <source>
        <dbReference type="RuleBase" id="RU361113"/>
    </source>
</evidence>
<keyword evidence="5 7" id="KW-1133">Transmembrane helix</keyword>
<comment type="caution">
    <text evidence="7">Lacks conserved residue(s) required for the propagation of feature annotation.</text>
</comment>
<evidence type="ECO:0000313" key="8">
    <source>
        <dbReference type="EMBL" id="CAD7653724.1"/>
    </source>
</evidence>
<accession>A0A7R9M593</accession>
<dbReference type="GO" id="GO:0007040">
    <property type="term" value="P:lysosome organization"/>
    <property type="evidence" value="ECO:0007669"/>
    <property type="project" value="TreeGrafter"/>
</dbReference>
<dbReference type="SUPFAM" id="SSF103473">
    <property type="entry name" value="MFS general substrate transporter"/>
    <property type="match status" value="1"/>
</dbReference>
<reference evidence="8" key="1">
    <citation type="submission" date="2020-11" db="EMBL/GenBank/DDBJ databases">
        <authorList>
            <person name="Tran Van P."/>
        </authorList>
    </citation>
    <scope>NUCLEOTIDE SEQUENCE</scope>
</reference>
<feature type="non-terminal residue" evidence="8">
    <location>
        <position position="212"/>
    </location>
</feature>
<keyword evidence="3" id="KW-0813">Transport</keyword>
<keyword evidence="4 7" id="KW-0812">Transmembrane</keyword>
<dbReference type="EMBL" id="CAJPVJ010007012">
    <property type="protein sequence ID" value="CAG2170911.1"/>
    <property type="molecule type" value="Genomic_DNA"/>
</dbReference>
<feature type="transmembrane region" description="Helical" evidence="7">
    <location>
        <begin position="72"/>
        <end position="96"/>
    </location>
</feature>
<keyword evidence="7" id="KW-0458">Lysosome</keyword>
<dbReference type="GO" id="GO:0012505">
    <property type="term" value="C:endomembrane system"/>
    <property type="evidence" value="ECO:0007669"/>
    <property type="project" value="UniProtKB-SubCell"/>
</dbReference>
<dbReference type="InterPro" id="IPR003492">
    <property type="entry name" value="Battenin_disease_Cln3"/>
</dbReference>
<keyword evidence="9" id="KW-1185">Reference proteome</keyword>
<organism evidence="8">
    <name type="scientific">Oppiella nova</name>
    <dbReference type="NCBI Taxonomy" id="334625"/>
    <lineage>
        <taxon>Eukaryota</taxon>
        <taxon>Metazoa</taxon>
        <taxon>Ecdysozoa</taxon>
        <taxon>Arthropoda</taxon>
        <taxon>Chelicerata</taxon>
        <taxon>Arachnida</taxon>
        <taxon>Acari</taxon>
        <taxon>Acariformes</taxon>
        <taxon>Sarcoptiformes</taxon>
        <taxon>Oribatida</taxon>
        <taxon>Brachypylina</taxon>
        <taxon>Oppioidea</taxon>
        <taxon>Oppiidae</taxon>
        <taxon>Oppiella</taxon>
    </lineage>
</organism>
<protein>
    <recommendedName>
        <fullName evidence="7">Battenin</fullName>
    </recommendedName>
</protein>
<dbReference type="PANTHER" id="PTHR10981">
    <property type="entry name" value="BATTENIN"/>
    <property type="match status" value="1"/>
</dbReference>
<evidence type="ECO:0000313" key="9">
    <source>
        <dbReference type="Proteomes" id="UP000728032"/>
    </source>
</evidence>
<evidence type="ECO:0000256" key="3">
    <source>
        <dbReference type="ARBA" id="ARBA00022448"/>
    </source>
</evidence>
<dbReference type="EMBL" id="OC921837">
    <property type="protein sequence ID" value="CAD7653724.1"/>
    <property type="molecule type" value="Genomic_DNA"/>
</dbReference>
<evidence type="ECO:0000256" key="5">
    <source>
        <dbReference type="ARBA" id="ARBA00022989"/>
    </source>
</evidence>
<proteinExistence type="inferred from homology"/>
<dbReference type="GO" id="GO:0051453">
    <property type="term" value="P:regulation of intracellular pH"/>
    <property type="evidence" value="ECO:0007669"/>
    <property type="project" value="TreeGrafter"/>
</dbReference>
<dbReference type="PANTHER" id="PTHR10981:SF0">
    <property type="entry name" value="BATTENIN"/>
    <property type="match status" value="1"/>
</dbReference>
<comment type="similarity">
    <text evidence="2 7">Belongs to the battenin family.</text>
</comment>
<dbReference type="OrthoDB" id="5965864at2759"/>
<dbReference type="InterPro" id="IPR036259">
    <property type="entry name" value="MFS_trans_sf"/>
</dbReference>
<feature type="transmembrane region" description="Helical" evidence="7">
    <location>
        <begin position="159"/>
        <end position="178"/>
    </location>
</feature>
<evidence type="ECO:0000256" key="1">
    <source>
        <dbReference type="ARBA" id="ARBA00004127"/>
    </source>
</evidence>
<name>A0A7R9M593_9ACAR</name>
<keyword evidence="6 7" id="KW-0472">Membrane</keyword>
<gene>
    <name evidence="8" type="ORF">ONB1V03_LOCUS10377</name>
</gene>
<evidence type="ECO:0000256" key="2">
    <source>
        <dbReference type="ARBA" id="ARBA00007467"/>
    </source>
</evidence>
<dbReference type="GO" id="GO:0005765">
    <property type="term" value="C:lysosomal membrane"/>
    <property type="evidence" value="ECO:0007669"/>
    <property type="project" value="UniProtKB-SubCell"/>
</dbReference>
<sequence>MALTYWCFICEPTHPSITDESVRPLISDSNDMPSLVDSGGGDETHVLPQNTSHSHELTAYERTVFVIKLLKYMIPLMMVYLFEYFINQGLFELVYFPHIWLSHREQYRWYNVDYQIGVLISRSSLSFVKIRKLYVLAILQFINVLVVLTQIWLKFMPNIWVMLALVLFEGLLGGAAYVNTFHRIYTEVNDKYKEFALSITTLSDSVGITIAG</sequence>
<dbReference type="Pfam" id="PF02487">
    <property type="entry name" value="CLN3"/>
    <property type="match status" value="1"/>
</dbReference>